<feature type="transmembrane region" description="Helical" evidence="8">
    <location>
        <begin position="102"/>
        <end position="119"/>
    </location>
</feature>
<evidence type="ECO:0000256" key="7">
    <source>
        <dbReference type="PIRNR" id="PIRNR028739"/>
    </source>
</evidence>
<evidence type="ECO:0000256" key="3">
    <source>
        <dbReference type="ARBA" id="ARBA00022954"/>
    </source>
</evidence>
<dbReference type="Gene3D" id="1.20.1250.20">
    <property type="entry name" value="MFS general substrate transporter like domains"/>
    <property type="match status" value="1"/>
</dbReference>
<feature type="transmembrane region" description="Helical" evidence="8">
    <location>
        <begin position="351"/>
        <end position="372"/>
    </location>
</feature>
<feature type="transmembrane region" description="Helical" evidence="8">
    <location>
        <begin position="73"/>
        <end position="96"/>
    </location>
</feature>
<evidence type="ECO:0000313" key="9">
    <source>
        <dbReference type="EMBL" id="KAL3399057.1"/>
    </source>
</evidence>
<feature type="transmembrane region" description="Helical" evidence="8">
    <location>
        <begin position="45"/>
        <end position="64"/>
    </location>
</feature>
<dbReference type="AlphaFoldDB" id="A0ABD2X2I2"/>
<evidence type="ECO:0000256" key="4">
    <source>
        <dbReference type="ARBA" id="ARBA00022989"/>
    </source>
</evidence>
<dbReference type="GO" id="GO:0005542">
    <property type="term" value="F:folic acid binding"/>
    <property type="evidence" value="ECO:0007669"/>
    <property type="project" value="UniProtKB-KW"/>
</dbReference>
<feature type="transmembrane region" description="Helical" evidence="8">
    <location>
        <begin position="256"/>
        <end position="274"/>
    </location>
</feature>
<dbReference type="InterPro" id="IPR002666">
    <property type="entry name" value="Folate_carrier"/>
</dbReference>
<feature type="transmembrane region" description="Helical" evidence="8">
    <location>
        <begin position="384"/>
        <end position="405"/>
    </location>
</feature>
<keyword evidence="6" id="KW-0325">Glycoprotein</keyword>
<dbReference type="PANTHER" id="PTHR10686:SF18">
    <property type="entry name" value="IP11787P-RELATED"/>
    <property type="match status" value="1"/>
</dbReference>
<keyword evidence="7" id="KW-0813">Transport</keyword>
<dbReference type="SUPFAM" id="SSF103473">
    <property type="entry name" value="MFS general substrate transporter"/>
    <property type="match status" value="1"/>
</dbReference>
<keyword evidence="3" id="KW-0290">Folate-binding</keyword>
<dbReference type="FunFam" id="1.20.1250.20:FF:000298">
    <property type="entry name" value="Thiamine transporter"/>
    <property type="match status" value="1"/>
</dbReference>
<feature type="transmembrane region" description="Helical" evidence="8">
    <location>
        <begin position="425"/>
        <end position="445"/>
    </location>
</feature>
<keyword evidence="4 8" id="KW-1133">Transmembrane helix</keyword>
<evidence type="ECO:0000256" key="5">
    <source>
        <dbReference type="ARBA" id="ARBA00023136"/>
    </source>
</evidence>
<evidence type="ECO:0000313" key="10">
    <source>
        <dbReference type="Proteomes" id="UP001627154"/>
    </source>
</evidence>
<evidence type="ECO:0000256" key="8">
    <source>
        <dbReference type="SAM" id="Phobius"/>
    </source>
</evidence>
<feature type="transmembrane region" description="Helical" evidence="8">
    <location>
        <begin position="294"/>
        <end position="315"/>
    </location>
</feature>
<feature type="transmembrane region" description="Helical" evidence="8">
    <location>
        <begin position="163"/>
        <end position="182"/>
    </location>
</feature>
<dbReference type="NCBIfam" id="TIGR00806">
    <property type="entry name" value="rfc"/>
    <property type="match status" value="1"/>
</dbReference>
<feature type="transmembrane region" description="Helical" evidence="8">
    <location>
        <begin position="139"/>
        <end position="157"/>
    </location>
</feature>
<evidence type="ECO:0000256" key="1">
    <source>
        <dbReference type="ARBA" id="ARBA00005773"/>
    </source>
</evidence>
<dbReference type="InterPro" id="IPR036259">
    <property type="entry name" value="MFS_trans_sf"/>
</dbReference>
<keyword evidence="2 8" id="KW-0812">Transmembrane</keyword>
<organism evidence="9 10">
    <name type="scientific">Trichogramma kaykai</name>
    <dbReference type="NCBI Taxonomy" id="54128"/>
    <lineage>
        <taxon>Eukaryota</taxon>
        <taxon>Metazoa</taxon>
        <taxon>Ecdysozoa</taxon>
        <taxon>Arthropoda</taxon>
        <taxon>Hexapoda</taxon>
        <taxon>Insecta</taxon>
        <taxon>Pterygota</taxon>
        <taxon>Neoptera</taxon>
        <taxon>Endopterygota</taxon>
        <taxon>Hymenoptera</taxon>
        <taxon>Apocrita</taxon>
        <taxon>Proctotrupomorpha</taxon>
        <taxon>Chalcidoidea</taxon>
        <taxon>Trichogrammatidae</taxon>
        <taxon>Trichogramma</taxon>
    </lineage>
</organism>
<accession>A0ABD2X2I2</accession>
<evidence type="ECO:0000256" key="2">
    <source>
        <dbReference type="ARBA" id="ARBA00022692"/>
    </source>
</evidence>
<dbReference type="Pfam" id="PF01770">
    <property type="entry name" value="Folate_carrier"/>
    <property type="match status" value="1"/>
</dbReference>
<sequence>MEWSTISLILCVFGFFKEFRPNEPFVTNYLNGTWKNFTLEQVNQEIFPVSTYAYLATLILVFLLTDLIRYKPVIILCGLSGAATFITIIFGTTIFHMQIVEFLYGLLLSTEVAYYTYIYAKVDKERYQKVTSHTRGAFLLGRFMAGVFAQLTISFKILDYEQLNYVTVASLIIATIWALFLPPVDQSIYFHRSEPSITDISASLGSPDSYHTLSASSSHRISQTETKTFFIKIKHAYYLLWEDFIKAYTNRHVVKWSLWWAFATCGYLQVISYIQVLWENAVKHTEPNSNDFQIYNGAVEAVYTLISALVVFCVGNLHFNWPLVGEAILSIFSFIEGFLLIASYMCDNIWVLYAAYVAFGVIYHSIITVASFEVAKHLSEDSYGLIFGTNTFFALLLQSILTLIVVEKKGLALDIKSQYLVYGGYYIVLGIVFMIMNFFTICYYCKKEKPMKIWVKSMESIVEP</sequence>
<evidence type="ECO:0000256" key="6">
    <source>
        <dbReference type="ARBA" id="ARBA00023180"/>
    </source>
</evidence>
<dbReference type="GO" id="GO:0005886">
    <property type="term" value="C:plasma membrane"/>
    <property type="evidence" value="ECO:0007669"/>
    <property type="project" value="UniProtKB-UniRule"/>
</dbReference>
<evidence type="ECO:0008006" key="11">
    <source>
        <dbReference type="Google" id="ProtNLM"/>
    </source>
</evidence>
<proteinExistence type="inferred from homology"/>
<reference evidence="9 10" key="1">
    <citation type="journal article" date="2024" name="bioRxiv">
        <title>A reference genome for Trichogramma kaykai: A tiny desert-dwelling parasitoid wasp with competing sex-ratio distorters.</title>
        <authorList>
            <person name="Culotta J."/>
            <person name="Lindsey A.R."/>
        </authorList>
    </citation>
    <scope>NUCLEOTIDE SEQUENCE [LARGE SCALE GENOMIC DNA]</scope>
    <source>
        <strain evidence="9 10">KSX58</strain>
    </source>
</reference>
<dbReference type="PIRSF" id="PIRSF028739">
    <property type="entry name" value="Folate_carrier"/>
    <property type="match status" value="1"/>
</dbReference>
<dbReference type="GO" id="GO:0051180">
    <property type="term" value="P:vitamin transport"/>
    <property type="evidence" value="ECO:0007669"/>
    <property type="project" value="UniProtKB-ARBA"/>
</dbReference>
<comment type="subcellular location">
    <subcellularLocation>
        <location evidence="7">Membrane</location>
        <topology evidence="7">Multi-pass membrane protein</topology>
    </subcellularLocation>
</comment>
<dbReference type="EMBL" id="JBJJXI010000058">
    <property type="protein sequence ID" value="KAL3399057.1"/>
    <property type="molecule type" value="Genomic_DNA"/>
</dbReference>
<dbReference type="Proteomes" id="UP001627154">
    <property type="component" value="Unassembled WGS sequence"/>
</dbReference>
<keyword evidence="5 7" id="KW-0472">Membrane</keyword>
<dbReference type="PANTHER" id="PTHR10686">
    <property type="entry name" value="FOLATE TRANSPORTER"/>
    <property type="match status" value="1"/>
</dbReference>
<comment type="caution">
    <text evidence="9">The sequence shown here is derived from an EMBL/GenBank/DDBJ whole genome shotgun (WGS) entry which is preliminary data.</text>
</comment>
<protein>
    <recommendedName>
        <fullName evidence="11">Thiamine transporter 2</fullName>
    </recommendedName>
</protein>
<comment type="similarity">
    <text evidence="1 7">Belongs to the reduced folate carrier (RFC) transporter (TC 2.A.48) family.</text>
</comment>
<keyword evidence="10" id="KW-1185">Reference proteome</keyword>
<feature type="transmembrane region" description="Helical" evidence="8">
    <location>
        <begin position="327"/>
        <end position="345"/>
    </location>
</feature>
<gene>
    <name evidence="9" type="ORF">TKK_007296</name>
</gene>
<name>A0ABD2X2I2_9HYME</name>